<dbReference type="InterPro" id="IPR006551">
    <property type="entry name" value="Polynucleotide_phosphatase"/>
</dbReference>
<dbReference type="AlphaFoldDB" id="A0A9P1C2F5"/>
<dbReference type="OrthoDB" id="19045at2759"/>
<evidence type="ECO:0000313" key="1">
    <source>
        <dbReference type="EMBL" id="CAI3983880.1"/>
    </source>
</evidence>
<dbReference type="NCBIfam" id="TIGR01664">
    <property type="entry name" value="DNA-3'-Pase"/>
    <property type="match status" value="1"/>
</dbReference>
<dbReference type="GO" id="GO:0003690">
    <property type="term" value="F:double-stranded DNA binding"/>
    <property type="evidence" value="ECO:0007669"/>
    <property type="project" value="TreeGrafter"/>
</dbReference>
<name>A0A9P1C2F5_9DINO</name>
<keyword evidence="4" id="KW-1185">Reference proteome</keyword>
<proteinExistence type="predicted"/>
<dbReference type="InterPro" id="IPR006549">
    <property type="entry name" value="HAD-SF_hydro_IIIA"/>
</dbReference>
<dbReference type="Proteomes" id="UP001152797">
    <property type="component" value="Unassembled WGS sequence"/>
</dbReference>
<evidence type="ECO:0000313" key="4">
    <source>
        <dbReference type="Proteomes" id="UP001152797"/>
    </source>
</evidence>
<evidence type="ECO:0000313" key="2">
    <source>
        <dbReference type="EMBL" id="CAL1137255.1"/>
    </source>
</evidence>
<dbReference type="PANTHER" id="PTHR12083:SF9">
    <property type="entry name" value="BIFUNCTIONAL POLYNUCLEOTIDE PHOSPHATASE_KINASE"/>
    <property type="match status" value="1"/>
</dbReference>
<sequence>MGHAVLPGIPWRKGAASLLVREDGASTPGGKIAGFDLNDTLVSSKVGAPGYQVTVSDWTFYSPAVPKKLKELHKDGFRLVIFTNQGNIRSALDGKRSATFKAYVDAFLKDVGVPILVLASTQRDDFRKPKMGMWQYLETKANGSISVNKELSFYVGDAAGAPGEHSADDADFAKAIGLRFIHTKDFFGLQGELTEQQEQRDTPPKKAPRLAAPGAALAESIEEGVDFQLPQGKWPDPPLLLVLVGLPGCGKTSFAQRLGPTFGGDSKSPSPWRRVCQDLLRSKEACLRAASACLDQGLSVIIDRTDINVEQRAPWAQLAKSKAPCEWGDAENDFLQGEATMNF</sequence>
<dbReference type="GO" id="GO:0046403">
    <property type="term" value="F:polynucleotide 3'-phosphatase activity"/>
    <property type="evidence" value="ECO:0007669"/>
    <property type="project" value="TreeGrafter"/>
</dbReference>
<dbReference type="GO" id="GO:0006281">
    <property type="term" value="P:DNA repair"/>
    <property type="evidence" value="ECO:0007669"/>
    <property type="project" value="TreeGrafter"/>
</dbReference>
<dbReference type="Gene3D" id="3.40.50.300">
    <property type="entry name" value="P-loop containing nucleotide triphosphate hydrolases"/>
    <property type="match status" value="1"/>
</dbReference>
<dbReference type="InterPro" id="IPR027417">
    <property type="entry name" value="P-loop_NTPase"/>
</dbReference>
<protein>
    <submittedName>
        <fullName evidence="3">Bifunctional polynucleotide phosphatase/kinase (DNA 5'-kinase/3'-phosphatase) (Polynucleotide kinase-3'-phosphatase)</fullName>
    </submittedName>
</protein>
<accession>A0A9P1C2F5</accession>
<dbReference type="NCBIfam" id="TIGR01662">
    <property type="entry name" value="HAD-SF-IIIA"/>
    <property type="match status" value="1"/>
</dbReference>
<dbReference type="EMBL" id="CAMXCT010000843">
    <property type="protein sequence ID" value="CAI3983880.1"/>
    <property type="molecule type" value="Genomic_DNA"/>
</dbReference>
<reference evidence="1" key="1">
    <citation type="submission" date="2022-10" db="EMBL/GenBank/DDBJ databases">
        <authorList>
            <person name="Chen Y."/>
            <person name="Dougan E. K."/>
            <person name="Chan C."/>
            <person name="Rhodes N."/>
            <person name="Thang M."/>
        </authorList>
    </citation>
    <scope>NUCLEOTIDE SEQUENCE</scope>
</reference>
<dbReference type="Gene3D" id="3.40.50.1000">
    <property type="entry name" value="HAD superfamily/HAD-like"/>
    <property type="match status" value="1"/>
</dbReference>
<dbReference type="SUPFAM" id="SSF56784">
    <property type="entry name" value="HAD-like"/>
    <property type="match status" value="1"/>
</dbReference>
<dbReference type="InterPro" id="IPR013954">
    <property type="entry name" value="PNK3P"/>
</dbReference>
<dbReference type="PANTHER" id="PTHR12083">
    <property type="entry name" value="BIFUNCTIONAL POLYNUCLEOTIDE PHOSPHATASE/KINASE"/>
    <property type="match status" value="1"/>
</dbReference>
<dbReference type="InterPro" id="IPR023214">
    <property type="entry name" value="HAD_sf"/>
</dbReference>
<evidence type="ECO:0000313" key="3">
    <source>
        <dbReference type="EMBL" id="CAL4771192.1"/>
    </source>
</evidence>
<dbReference type="SUPFAM" id="SSF52540">
    <property type="entry name" value="P-loop containing nucleoside triphosphate hydrolases"/>
    <property type="match status" value="1"/>
</dbReference>
<dbReference type="GO" id="GO:0046404">
    <property type="term" value="F:ATP-dependent polydeoxyribonucleotide 5'-hydroxyl-kinase activity"/>
    <property type="evidence" value="ECO:0007669"/>
    <property type="project" value="TreeGrafter"/>
</dbReference>
<organism evidence="1">
    <name type="scientific">Cladocopium goreaui</name>
    <dbReference type="NCBI Taxonomy" id="2562237"/>
    <lineage>
        <taxon>Eukaryota</taxon>
        <taxon>Sar</taxon>
        <taxon>Alveolata</taxon>
        <taxon>Dinophyceae</taxon>
        <taxon>Suessiales</taxon>
        <taxon>Symbiodiniaceae</taxon>
        <taxon>Cladocopium</taxon>
    </lineage>
</organism>
<reference evidence="2" key="2">
    <citation type="submission" date="2024-04" db="EMBL/GenBank/DDBJ databases">
        <authorList>
            <person name="Chen Y."/>
            <person name="Shah S."/>
            <person name="Dougan E. K."/>
            <person name="Thang M."/>
            <person name="Chan C."/>
        </authorList>
    </citation>
    <scope>NUCLEOTIDE SEQUENCE [LARGE SCALE GENOMIC DNA]</scope>
</reference>
<gene>
    <name evidence="1" type="ORF">C1SCF055_LOCUS11457</name>
</gene>
<dbReference type="EMBL" id="CAMXCT020000843">
    <property type="protein sequence ID" value="CAL1137255.1"/>
    <property type="molecule type" value="Genomic_DNA"/>
</dbReference>
<dbReference type="EMBL" id="CAMXCT030000843">
    <property type="protein sequence ID" value="CAL4771192.1"/>
    <property type="molecule type" value="Genomic_DNA"/>
</dbReference>
<comment type="caution">
    <text evidence="1">The sequence shown here is derived from an EMBL/GenBank/DDBJ whole genome shotgun (WGS) entry which is preliminary data.</text>
</comment>
<dbReference type="InterPro" id="IPR036412">
    <property type="entry name" value="HAD-like_sf"/>
</dbReference>
<dbReference type="Pfam" id="PF08645">
    <property type="entry name" value="PNK3P"/>
    <property type="match status" value="1"/>
</dbReference>